<dbReference type="RefSeq" id="WP_186742344.1">
    <property type="nucleotide sequence ID" value="NZ_CP060394.1"/>
</dbReference>
<evidence type="ECO:0000313" key="2">
    <source>
        <dbReference type="Proteomes" id="UP000515312"/>
    </source>
</evidence>
<dbReference type="AlphaFoldDB" id="A0A7G8BGB2"/>
<dbReference type="KEGG" id="adin:H7849_21315"/>
<evidence type="ECO:0000313" key="1">
    <source>
        <dbReference type="EMBL" id="QNI31582.1"/>
    </source>
</evidence>
<keyword evidence="2" id="KW-1185">Reference proteome</keyword>
<dbReference type="EMBL" id="CP060394">
    <property type="protein sequence ID" value="QNI31582.1"/>
    <property type="molecule type" value="Genomic_DNA"/>
</dbReference>
<reference evidence="1 2" key="1">
    <citation type="submission" date="2020-08" db="EMBL/GenBank/DDBJ databases">
        <title>Edaphobacter telluris sp. nov. and Acidobacterium dinghuensis sp. nov., two acidobacteria isolated from forest soil.</title>
        <authorList>
            <person name="Fu J."/>
            <person name="Qiu L."/>
        </authorList>
    </citation>
    <scope>NUCLEOTIDE SEQUENCE [LARGE SCALE GENOMIC DNA]</scope>
    <source>
        <strain evidence="1">4Y35</strain>
    </source>
</reference>
<dbReference type="Proteomes" id="UP000515312">
    <property type="component" value="Chromosome"/>
</dbReference>
<gene>
    <name evidence="1" type="ORF">H7849_21315</name>
</gene>
<proteinExistence type="predicted"/>
<protein>
    <submittedName>
        <fullName evidence="1">Uncharacterized protein</fullName>
    </submittedName>
</protein>
<sequence>MSVVYNHNILIAPQYRSGPEAPVDAPAELGAAFVKGTIAVLDKARAASASFSALIVALVRCSHPILIYMARSKRQALDRGPDATGERNSTGDTLSAELLTRVEGTSYAKHRADLVKSLKNAVQGTVANNSFNENVATALNNKYWEFSDLTKAIHEQIVIKGTQRTFDELLLQVVEYVKKMPRAAANADEGDGSYRSRRRASPKSIVDPRLDCEVFTADSVQTPVDYYRPLYDRLGTTLHLDAALNAVPTGMRRETEQEVRRLLGRDQGPLDAAFLRKCEATNPKGYLMTKLILERYLLPNVGCGSNIIFNLCAKRADPSQEKMPTGTIPDKNSPWNFRPAEVALAHELIHAWRNAAGRTIFSVNSLEDESMVIGTANVPSAFPQFTENTIRGEMNLADRPIDTRPSMF</sequence>
<accession>A0A7G8BGB2</accession>
<name>A0A7G8BGB2_9BACT</name>
<organism evidence="1 2">
    <name type="scientific">Alloacidobacterium dinghuense</name>
    <dbReference type="NCBI Taxonomy" id="2763107"/>
    <lineage>
        <taxon>Bacteria</taxon>
        <taxon>Pseudomonadati</taxon>
        <taxon>Acidobacteriota</taxon>
        <taxon>Terriglobia</taxon>
        <taxon>Terriglobales</taxon>
        <taxon>Acidobacteriaceae</taxon>
        <taxon>Alloacidobacterium</taxon>
    </lineage>
</organism>